<dbReference type="PANTHER" id="PTHR13123:SF7">
    <property type="entry name" value="LD30288P"/>
    <property type="match status" value="1"/>
</dbReference>
<dbReference type="EMBL" id="JBICBT010001059">
    <property type="protein sequence ID" value="KAL3085435.1"/>
    <property type="molecule type" value="Genomic_DNA"/>
</dbReference>
<feature type="compositionally biased region" description="Low complexity" evidence="5">
    <location>
        <begin position="121"/>
        <end position="140"/>
    </location>
</feature>
<keyword evidence="4" id="KW-0539">Nucleus</keyword>
<evidence type="ECO:0000256" key="2">
    <source>
        <dbReference type="ARBA" id="ARBA00004906"/>
    </source>
</evidence>
<dbReference type="SUPFAM" id="SSF81383">
    <property type="entry name" value="F-box domain"/>
    <property type="match status" value="1"/>
</dbReference>
<evidence type="ECO:0000256" key="4">
    <source>
        <dbReference type="ARBA" id="ARBA00023242"/>
    </source>
</evidence>
<organism evidence="7 8">
    <name type="scientific">Heterodera trifolii</name>
    <dbReference type="NCBI Taxonomy" id="157864"/>
    <lineage>
        <taxon>Eukaryota</taxon>
        <taxon>Metazoa</taxon>
        <taxon>Ecdysozoa</taxon>
        <taxon>Nematoda</taxon>
        <taxon>Chromadorea</taxon>
        <taxon>Rhabditida</taxon>
        <taxon>Tylenchina</taxon>
        <taxon>Tylenchomorpha</taxon>
        <taxon>Tylenchoidea</taxon>
        <taxon>Heteroderidae</taxon>
        <taxon>Heteroderinae</taxon>
        <taxon>Heterodera</taxon>
    </lineage>
</organism>
<reference evidence="7 8" key="1">
    <citation type="submission" date="2024-10" db="EMBL/GenBank/DDBJ databases">
        <authorList>
            <person name="Kim D."/>
        </authorList>
    </citation>
    <scope>NUCLEOTIDE SEQUENCE [LARGE SCALE GENOMIC DNA]</scope>
    <source>
        <strain evidence="7">BH-2024</strain>
    </source>
</reference>
<dbReference type="InterPro" id="IPR040394">
    <property type="entry name" value="FBX25/32"/>
</dbReference>
<dbReference type="GO" id="GO:0005634">
    <property type="term" value="C:nucleus"/>
    <property type="evidence" value="ECO:0007669"/>
    <property type="project" value="UniProtKB-SubCell"/>
</dbReference>
<comment type="pathway">
    <text evidence="2">Protein modification; protein ubiquitination.</text>
</comment>
<sequence>MPFIGKDWRAPGEVWVRVNHTSGWEQCKLRPIQLPATPAIPIPSGADAQYAAYAAPSPQKRIKNGSGSPPNKCSVPLPSMMLLEEDGAENNCEENNACLDEERNVREDSLLLLDGSPPPTNSSSDNSASADESETEAQLAEQQECLERPHCFVKLKNRTKEFIGCTSMSEAFHRLDLARAIKDIRRFNYICKVVQILVNEKLQNLSAMSRKTLFAIIQAIVLHSVEADVHITTARDILNTFSSGLDSPHVCGSPQLAQRQLDTCSALLNLIATMPPSTLSEANSESITFLDMPKEVLRQILAKLPDHVSMLEVAKANETFQALVDCEQKQWRSLCMCHFTQAQIDKHKSFDPFTWRQLFFSLKKYYGLKEVYADLIHICCHCKALFWKDHGHPCVSKETAPSVRVTPQQFVDMLLFL</sequence>
<dbReference type="InterPro" id="IPR001810">
    <property type="entry name" value="F-box_dom"/>
</dbReference>
<protein>
    <recommendedName>
        <fullName evidence="6">F-box domain-containing protein</fullName>
    </recommendedName>
</protein>
<keyword evidence="8" id="KW-1185">Reference proteome</keyword>
<dbReference type="InterPro" id="IPR036047">
    <property type="entry name" value="F-box-like_dom_sf"/>
</dbReference>
<evidence type="ECO:0000256" key="3">
    <source>
        <dbReference type="ARBA" id="ARBA00022786"/>
    </source>
</evidence>
<evidence type="ECO:0000256" key="5">
    <source>
        <dbReference type="SAM" id="MobiDB-lite"/>
    </source>
</evidence>
<keyword evidence="3" id="KW-0833">Ubl conjugation pathway</keyword>
<feature type="region of interest" description="Disordered" evidence="5">
    <location>
        <begin position="111"/>
        <end position="140"/>
    </location>
</feature>
<evidence type="ECO:0000313" key="8">
    <source>
        <dbReference type="Proteomes" id="UP001620626"/>
    </source>
</evidence>
<dbReference type="Proteomes" id="UP001620626">
    <property type="component" value="Unassembled WGS sequence"/>
</dbReference>
<evidence type="ECO:0000256" key="1">
    <source>
        <dbReference type="ARBA" id="ARBA00004123"/>
    </source>
</evidence>
<dbReference type="PANTHER" id="PTHR13123">
    <property type="entry name" value="LD30288P"/>
    <property type="match status" value="1"/>
</dbReference>
<comment type="caution">
    <text evidence="7">The sequence shown here is derived from an EMBL/GenBank/DDBJ whole genome shotgun (WGS) entry which is preliminary data.</text>
</comment>
<gene>
    <name evidence="7" type="ORF">niasHT_031387</name>
</gene>
<feature type="domain" description="F-box" evidence="6">
    <location>
        <begin position="286"/>
        <end position="334"/>
    </location>
</feature>
<evidence type="ECO:0000313" key="7">
    <source>
        <dbReference type="EMBL" id="KAL3085435.1"/>
    </source>
</evidence>
<proteinExistence type="predicted"/>
<name>A0ABD2J4U0_9BILA</name>
<accession>A0ABD2J4U0</accession>
<evidence type="ECO:0000259" key="6">
    <source>
        <dbReference type="PROSITE" id="PS50181"/>
    </source>
</evidence>
<dbReference type="PROSITE" id="PS50181">
    <property type="entry name" value="FBOX"/>
    <property type="match status" value="1"/>
</dbReference>
<comment type="subcellular location">
    <subcellularLocation>
        <location evidence="1">Nucleus</location>
    </subcellularLocation>
</comment>
<dbReference type="AlphaFoldDB" id="A0ABD2J4U0"/>